<keyword evidence="2" id="KW-0732">Signal</keyword>
<keyword evidence="1" id="KW-0175">Coiled coil</keyword>
<dbReference type="CDD" id="cd15482">
    <property type="entry name" value="Sialidase_non-viral"/>
    <property type="match status" value="1"/>
</dbReference>
<gene>
    <name evidence="4" type="ORF">AMON00008_LOCUS10159</name>
</gene>
<evidence type="ECO:0000256" key="2">
    <source>
        <dbReference type="SAM" id="SignalP"/>
    </source>
</evidence>
<accession>A0A7S4Q2V7</accession>
<dbReference type="GO" id="GO:0005737">
    <property type="term" value="C:cytoplasm"/>
    <property type="evidence" value="ECO:0007669"/>
    <property type="project" value="TreeGrafter"/>
</dbReference>
<feature type="coiled-coil region" evidence="1">
    <location>
        <begin position="70"/>
        <end position="97"/>
    </location>
</feature>
<dbReference type="PANTHER" id="PTHR10628">
    <property type="entry name" value="SIALIDASE"/>
    <property type="match status" value="1"/>
</dbReference>
<evidence type="ECO:0000259" key="3">
    <source>
        <dbReference type="Pfam" id="PF13088"/>
    </source>
</evidence>
<dbReference type="InterPro" id="IPR011040">
    <property type="entry name" value="Sialidase"/>
</dbReference>
<dbReference type="AlphaFoldDB" id="A0A7S4Q2V7"/>
<dbReference type="GO" id="GO:0006689">
    <property type="term" value="P:ganglioside catabolic process"/>
    <property type="evidence" value="ECO:0007669"/>
    <property type="project" value="TreeGrafter"/>
</dbReference>
<reference evidence="4" key="1">
    <citation type="submission" date="2021-01" db="EMBL/GenBank/DDBJ databases">
        <authorList>
            <person name="Corre E."/>
            <person name="Pelletier E."/>
            <person name="Niang G."/>
            <person name="Scheremetjew M."/>
            <person name="Finn R."/>
            <person name="Kale V."/>
            <person name="Holt S."/>
            <person name="Cochrane G."/>
            <person name="Meng A."/>
            <person name="Brown T."/>
            <person name="Cohen L."/>
        </authorList>
    </citation>
    <scope>NUCLEOTIDE SEQUENCE</scope>
    <source>
        <strain evidence="4">CCMP3105</strain>
    </source>
</reference>
<dbReference type="GO" id="GO:0009313">
    <property type="term" value="P:oligosaccharide catabolic process"/>
    <property type="evidence" value="ECO:0007669"/>
    <property type="project" value="TreeGrafter"/>
</dbReference>
<sequence length="685" mass="75067">MVSVRFGMLVAIGLCLSAVAAPCAGDLADQEAGGCPLDATSDASLLQTRHKTQNRTDGRRDDEELRRLADKLLKAARDEADEEAERADDEVHDAVMEVSALGLDSKVSVSVSVDPPTGIERVGTSYDWCDCGTGRGTARFWADGDTAHSATVGSKEAKWIKFGRRVTRISWVCDGMEHSSWSWEKGWHTTESVHTSHIDLGADEWLSLRLSRETKDHGFCNKASGRLSWNTWRPTGFVSSVPFTTGTEGYACFKIPAMLTTQAGTVIAFAEARTPDCDDFARTDTVYKRSTDGGRTWGPLQKLVDVPGDTLDLGECDHHLVIGNIAPVQLRQDSKRHPGRILVPYTRNNFRIYLVHSDDDGMTFKGDRELKDATRVADRPECQRSMKSYFGLDVDRLSIGGTDDLARWVSGLCKLRNPYHDPAIRAKLTGPWQFVGMGPPGSVQLRSGRVVAPGYRSYIRGLDHHENTLPTSQLYNNFAVGFVIISDDEGETWRLQDFPVGEGGNEHQLVELAGGSALLSNSRALATGSQQSRLQSWSRDSGETWAPSGYVPELPQPFNGCQGSTVGAPGNKVYSAVPDPPRPSTVVQQLTDSLGCGIQLTGRRRLTLFESSDGGVTYPKKHVIDQGLSAQTSLQHLGGKLVVLYEQADPLPATPDNLFSERAVGDLRVLLPNRFVYRELDPLLH</sequence>
<dbReference type="InterPro" id="IPR036278">
    <property type="entry name" value="Sialidase_sf"/>
</dbReference>
<protein>
    <recommendedName>
        <fullName evidence="3">Sialidase domain-containing protein</fullName>
    </recommendedName>
</protein>
<name>A0A7S4Q2V7_9DINO</name>
<dbReference type="Gene3D" id="2.120.10.10">
    <property type="match status" value="2"/>
</dbReference>
<proteinExistence type="predicted"/>
<dbReference type="InterPro" id="IPR026856">
    <property type="entry name" value="Sialidase_fam"/>
</dbReference>
<organism evidence="4">
    <name type="scientific">Alexandrium monilatum</name>
    <dbReference type="NCBI Taxonomy" id="311494"/>
    <lineage>
        <taxon>Eukaryota</taxon>
        <taxon>Sar</taxon>
        <taxon>Alveolata</taxon>
        <taxon>Dinophyceae</taxon>
        <taxon>Gonyaulacales</taxon>
        <taxon>Pyrocystaceae</taxon>
        <taxon>Alexandrium</taxon>
    </lineage>
</organism>
<dbReference type="SUPFAM" id="SSF50939">
    <property type="entry name" value="Sialidases"/>
    <property type="match status" value="1"/>
</dbReference>
<dbReference type="PANTHER" id="PTHR10628:SF30">
    <property type="entry name" value="EXO-ALPHA-SIALIDASE"/>
    <property type="match status" value="1"/>
</dbReference>
<dbReference type="EMBL" id="HBNR01015512">
    <property type="protein sequence ID" value="CAE4570540.1"/>
    <property type="molecule type" value="Transcribed_RNA"/>
</dbReference>
<dbReference type="GO" id="GO:0016020">
    <property type="term" value="C:membrane"/>
    <property type="evidence" value="ECO:0007669"/>
    <property type="project" value="TreeGrafter"/>
</dbReference>
<evidence type="ECO:0000313" key="4">
    <source>
        <dbReference type="EMBL" id="CAE4570540.1"/>
    </source>
</evidence>
<feature type="chain" id="PRO_5030801991" description="Sialidase domain-containing protein" evidence="2">
    <location>
        <begin position="21"/>
        <end position="685"/>
    </location>
</feature>
<feature type="domain" description="Sialidase" evidence="3">
    <location>
        <begin position="435"/>
        <end position="628"/>
    </location>
</feature>
<dbReference type="GO" id="GO:0004308">
    <property type="term" value="F:exo-alpha-sialidase activity"/>
    <property type="evidence" value="ECO:0007669"/>
    <property type="project" value="InterPro"/>
</dbReference>
<feature type="signal peptide" evidence="2">
    <location>
        <begin position="1"/>
        <end position="20"/>
    </location>
</feature>
<dbReference type="Pfam" id="PF13088">
    <property type="entry name" value="BNR_2"/>
    <property type="match status" value="1"/>
</dbReference>
<evidence type="ECO:0000256" key="1">
    <source>
        <dbReference type="SAM" id="Coils"/>
    </source>
</evidence>